<evidence type="ECO:0000256" key="1">
    <source>
        <dbReference type="ARBA" id="ARBA00009437"/>
    </source>
</evidence>
<keyword evidence="4" id="KW-0804">Transcription</keyword>
<dbReference type="InterPro" id="IPR000847">
    <property type="entry name" value="LysR_HTH_N"/>
</dbReference>
<dbReference type="EMBL" id="BBJU01000005">
    <property type="protein sequence ID" value="GAK69379.1"/>
    <property type="molecule type" value="Genomic_DNA"/>
</dbReference>
<feature type="domain" description="HTH lysR-type" evidence="8">
    <location>
        <begin position="5"/>
        <end position="63"/>
    </location>
</feature>
<protein>
    <recommendedName>
        <fullName evidence="6">HTH-type transcriptional regulator TtuA</fullName>
    </recommendedName>
    <alternativeName>
        <fullName evidence="7">Tartrate utilization transcriptional regulator</fullName>
    </alternativeName>
</protein>
<dbReference type="FunFam" id="1.10.10.10:FF:000001">
    <property type="entry name" value="LysR family transcriptional regulator"/>
    <property type="match status" value="1"/>
</dbReference>
<dbReference type="Gene3D" id="3.40.190.290">
    <property type="match status" value="1"/>
</dbReference>
<evidence type="ECO:0000256" key="2">
    <source>
        <dbReference type="ARBA" id="ARBA00023015"/>
    </source>
</evidence>
<comment type="caution">
    <text evidence="9">The sequence shown here is derived from an EMBL/GenBank/DDBJ whole genome shotgun (WGS) entry which is preliminary data.</text>
</comment>
<evidence type="ECO:0000256" key="3">
    <source>
        <dbReference type="ARBA" id="ARBA00023125"/>
    </source>
</evidence>
<dbReference type="Proteomes" id="UP000028701">
    <property type="component" value="Unassembled WGS sequence"/>
</dbReference>
<sequence>MEANPTLDQLQVFLSVAETGSFSAASRALNRAQSVVSYTIANLEAQLEVTLFERNGVRQPKLTEEGVAMLEHARRIVAGLQDLRARAKGLKQGLEAEVSLAISTMVPAEAVVEVLRDFRVQFPTVTLNLSVGELGMVMEMVLNRKAGIGIGGAMFHQDDGLVIDKVGHSFMIPVAAADHPLVRLNRPLTLADVREEVQLVVTDTSGLTKGKDFNVLSYKKWRVSDIATKYQLIKGGLGWGGLPASVVRNDIINGDLKALELDSYEGGEYPLYALRKTDTPCGPAATWLVDAFEQRLSQCPDHETFLAHIAPSYTPERRNAAE</sequence>
<dbReference type="PANTHER" id="PTHR30126:SF91">
    <property type="entry name" value="LYSR FAMILY TRANSCRIPTIONAL REGULATOR"/>
    <property type="match status" value="1"/>
</dbReference>
<evidence type="ECO:0000313" key="10">
    <source>
        <dbReference type="Proteomes" id="UP000028701"/>
    </source>
</evidence>
<dbReference type="GO" id="GO:0003700">
    <property type="term" value="F:DNA-binding transcription factor activity"/>
    <property type="evidence" value="ECO:0007669"/>
    <property type="project" value="InterPro"/>
</dbReference>
<name>A0A081CRT3_9HYPH</name>
<dbReference type="InterPro" id="IPR036388">
    <property type="entry name" value="WH-like_DNA-bd_sf"/>
</dbReference>
<dbReference type="Gene3D" id="1.10.10.10">
    <property type="entry name" value="Winged helix-like DNA-binding domain superfamily/Winged helix DNA-binding domain"/>
    <property type="match status" value="1"/>
</dbReference>
<dbReference type="Pfam" id="PF00126">
    <property type="entry name" value="HTH_1"/>
    <property type="match status" value="1"/>
</dbReference>
<accession>A0A081CRT3</accession>
<dbReference type="SUPFAM" id="SSF46785">
    <property type="entry name" value="Winged helix' DNA-binding domain"/>
    <property type="match status" value="1"/>
</dbReference>
<dbReference type="PANTHER" id="PTHR30126">
    <property type="entry name" value="HTH-TYPE TRANSCRIPTIONAL REGULATOR"/>
    <property type="match status" value="1"/>
</dbReference>
<dbReference type="eggNOG" id="COG0583">
    <property type="taxonomic scope" value="Bacteria"/>
</dbReference>
<dbReference type="InterPro" id="IPR005119">
    <property type="entry name" value="LysR_subst-bd"/>
</dbReference>
<evidence type="ECO:0000256" key="4">
    <source>
        <dbReference type="ARBA" id="ARBA00023163"/>
    </source>
</evidence>
<dbReference type="OrthoDB" id="196624at2"/>
<dbReference type="PROSITE" id="PS50931">
    <property type="entry name" value="HTH_LYSR"/>
    <property type="match status" value="1"/>
</dbReference>
<reference evidence="9 10" key="1">
    <citation type="submission" date="2014-08" db="EMBL/GenBank/DDBJ databases">
        <title>Whole genome shotgun sequence of Rhizobium rubi NBRC 13261.</title>
        <authorList>
            <person name="Katano-Makiyama Y."/>
            <person name="Hosoyama A."/>
            <person name="Hashimoto M."/>
            <person name="Hosoyama Y."/>
            <person name="Noguchi M."/>
            <person name="Tsuchikane K."/>
            <person name="Uohara A."/>
            <person name="Ohji S."/>
            <person name="Ichikawa N."/>
            <person name="Kimura A."/>
            <person name="Yamazoe A."/>
            <person name="Fujita N."/>
        </authorList>
    </citation>
    <scope>NUCLEOTIDE SEQUENCE [LARGE SCALE GENOMIC DNA]</scope>
    <source>
        <strain evidence="9 10">NBRC 13261</strain>
    </source>
</reference>
<dbReference type="RefSeq" id="WP_045228983.1">
    <property type="nucleotide sequence ID" value="NZ_BBJU01000005.1"/>
</dbReference>
<keyword evidence="3" id="KW-0238">DNA-binding</keyword>
<dbReference type="GO" id="GO:0000976">
    <property type="term" value="F:transcription cis-regulatory region binding"/>
    <property type="evidence" value="ECO:0007669"/>
    <property type="project" value="TreeGrafter"/>
</dbReference>
<dbReference type="AlphaFoldDB" id="A0A081CRT3"/>
<dbReference type="InterPro" id="IPR036390">
    <property type="entry name" value="WH_DNA-bd_sf"/>
</dbReference>
<proteinExistence type="inferred from homology"/>
<evidence type="ECO:0000313" key="9">
    <source>
        <dbReference type="EMBL" id="GAK69379.1"/>
    </source>
</evidence>
<dbReference type="Pfam" id="PF03466">
    <property type="entry name" value="LysR_substrate"/>
    <property type="match status" value="1"/>
</dbReference>
<evidence type="ECO:0000256" key="7">
    <source>
        <dbReference type="ARBA" id="ARBA00083243"/>
    </source>
</evidence>
<dbReference type="PRINTS" id="PR00039">
    <property type="entry name" value="HTHLYSR"/>
</dbReference>
<evidence type="ECO:0000259" key="8">
    <source>
        <dbReference type="PROSITE" id="PS50931"/>
    </source>
</evidence>
<organism evidence="9 10">
    <name type="scientific">Agrobacterium rubi TR3 = NBRC 13261</name>
    <dbReference type="NCBI Taxonomy" id="1368415"/>
    <lineage>
        <taxon>Bacteria</taxon>
        <taxon>Pseudomonadati</taxon>
        <taxon>Pseudomonadota</taxon>
        <taxon>Alphaproteobacteria</taxon>
        <taxon>Hyphomicrobiales</taxon>
        <taxon>Rhizobiaceae</taxon>
        <taxon>Rhizobium/Agrobacterium group</taxon>
        <taxon>Agrobacterium</taxon>
    </lineage>
</organism>
<comment type="similarity">
    <text evidence="1">Belongs to the LysR transcriptional regulatory family.</text>
</comment>
<comment type="function">
    <text evidence="5">Transcriptional regulator of the ttuABCDE tartrate utilization operon.</text>
</comment>
<evidence type="ECO:0000256" key="5">
    <source>
        <dbReference type="ARBA" id="ARBA00054626"/>
    </source>
</evidence>
<dbReference type="SUPFAM" id="SSF53850">
    <property type="entry name" value="Periplasmic binding protein-like II"/>
    <property type="match status" value="1"/>
</dbReference>
<keyword evidence="2" id="KW-0805">Transcription regulation</keyword>
<evidence type="ECO:0000256" key="6">
    <source>
        <dbReference type="ARBA" id="ARBA00067332"/>
    </source>
</evidence>
<gene>
    <name evidence="9" type="ORF">RRU01S_05_00210</name>
</gene>